<accession>A0ABP9S4G4</accession>
<keyword evidence="2 9" id="KW-0813">Transport</keyword>
<sequence>MAPSRGRPHPGRPLFVLGLIFLALASLVFFAGVNGDSSVRQRLAPKLGLDLVGGTQVTLSATTSNGKAPGAGQLEEARRIIENRVNGLGVSEAQVVTEGDRDVVVSVPGQSNDSIKQIGTPAQLRFREVLNQTPGVAPDGSTTKPAANPGTPVSLAAVQKKLGPAYQAAQALTAPPDPTSDPSASAALAPFASLSPAEVAVLPASMQFNVPYITCAQLNDRVAGSIQAPGSQAVACDQSTKYMLDTAKVLGTDVSGATAGTDPQTGAWVVDLSFTGSGQNKWTSLTEQAYGNGAMTQIAVVLDNQVVSAPSTNGVITGDAQISGSFTQSQASLLADQLKFGALPLTFQQSQAQSISPSIGSDQLRAGLIAAGLGMLLVVLYSFFYYRLLGTVIFLSLGLSAMLVYGFLVVLGRQIGFTLSLAGIAGFIVSLGVAADSFVIYFERLKDEIREGRSPRSAVPRAWARARRTIVSANVITILAAVVLYLVSVGTVKGFAFALGLATMLDLLVVFLFRHPVMTLFAGTKAFLSPRVSGLGRVARRAPASTPTRTKEV</sequence>
<evidence type="ECO:0000256" key="9">
    <source>
        <dbReference type="HAMAP-Rule" id="MF_01463"/>
    </source>
</evidence>
<dbReference type="Pfam" id="PF21760">
    <property type="entry name" value="SecD_1st"/>
    <property type="match status" value="1"/>
</dbReference>
<evidence type="ECO:0000256" key="4">
    <source>
        <dbReference type="ARBA" id="ARBA00022692"/>
    </source>
</evidence>
<dbReference type="InterPro" id="IPR022813">
    <property type="entry name" value="SecD/SecF_arch_bac"/>
</dbReference>
<evidence type="ECO:0000256" key="3">
    <source>
        <dbReference type="ARBA" id="ARBA00022475"/>
    </source>
</evidence>
<evidence type="ECO:0000256" key="2">
    <source>
        <dbReference type="ARBA" id="ARBA00022448"/>
    </source>
</evidence>
<proteinExistence type="inferred from homology"/>
<keyword evidence="8 9" id="KW-0472">Membrane</keyword>
<keyword evidence="12" id="KW-1185">Reference proteome</keyword>
<keyword evidence="6 9" id="KW-1133">Transmembrane helix</keyword>
<keyword evidence="3 9" id="KW-1003">Cell membrane</keyword>
<dbReference type="Pfam" id="PF02355">
    <property type="entry name" value="SecD_SecF_C"/>
    <property type="match status" value="1"/>
</dbReference>
<feature type="transmembrane region" description="Helical" evidence="9">
    <location>
        <begin position="364"/>
        <end position="385"/>
    </location>
</feature>
<dbReference type="Proteomes" id="UP001501570">
    <property type="component" value="Unassembled WGS sequence"/>
</dbReference>
<dbReference type="InterPro" id="IPR000731">
    <property type="entry name" value="SSD"/>
</dbReference>
<feature type="transmembrane region" description="Helical" evidence="9">
    <location>
        <begin position="470"/>
        <end position="488"/>
    </location>
</feature>
<dbReference type="Pfam" id="PF22599">
    <property type="entry name" value="SecDF_P1_head"/>
    <property type="match status" value="1"/>
</dbReference>
<protein>
    <recommendedName>
        <fullName evidence="9">Protein translocase subunit SecD</fullName>
    </recommendedName>
</protein>
<dbReference type="EMBL" id="BAABJQ010000013">
    <property type="protein sequence ID" value="GAA5190292.1"/>
    <property type="molecule type" value="Genomic_DNA"/>
</dbReference>
<reference evidence="12" key="1">
    <citation type="journal article" date="2019" name="Int. J. Syst. Evol. Microbiol.">
        <title>The Global Catalogue of Microorganisms (GCM) 10K type strain sequencing project: providing services to taxonomists for standard genome sequencing and annotation.</title>
        <authorList>
            <consortium name="The Broad Institute Genomics Platform"/>
            <consortium name="The Broad Institute Genome Sequencing Center for Infectious Disease"/>
            <person name="Wu L."/>
            <person name="Ma J."/>
        </authorList>
    </citation>
    <scope>NUCLEOTIDE SEQUENCE [LARGE SCALE GENOMIC DNA]</scope>
    <source>
        <strain evidence="12">JCM 18304</strain>
    </source>
</reference>
<dbReference type="HAMAP" id="MF_01463_B">
    <property type="entry name" value="SecD_B"/>
    <property type="match status" value="1"/>
</dbReference>
<feature type="transmembrane region" description="Helical" evidence="9">
    <location>
        <begin position="417"/>
        <end position="442"/>
    </location>
</feature>
<feature type="transmembrane region" description="Helical" evidence="9">
    <location>
        <begin position="494"/>
        <end position="513"/>
    </location>
</feature>
<evidence type="ECO:0000313" key="12">
    <source>
        <dbReference type="Proteomes" id="UP001501570"/>
    </source>
</evidence>
<keyword evidence="4 9" id="KW-0812">Transmembrane</keyword>
<evidence type="ECO:0000256" key="1">
    <source>
        <dbReference type="ARBA" id="ARBA00004651"/>
    </source>
</evidence>
<evidence type="ECO:0000313" key="11">
    <source>
        <dbReference type="EMBL" id="GAA5190292.1"/>
    </source>
</evidence>
<keyword evidence="7 9" id="KW-0811">Translocation</keyword>
<dbReference type="NCBIfam" id="TIGR01129">
    <property type="entry name" value="secD"/>
    <property type="match status" value="1"/>
</dbReference>
<dbReference type="SUPFAM" id="SSF82866">
    <property type="entry name" value="Multidrug efflux transporter AcrB transmembrane domain"/>
    <property type="match status" value="1"/>
</dbReference>
<dbReference type="PANTHER" id="PTHR30081:SF1">
    <property type="entry name" value="PROTEIN TRANSLOCASE SUBUNIT SECD"/>
    <property type="match status" value="1"/>
</dbReference>
<dbReference type="PANTHER" id="PTHR30081">
    <property type="entry name" value="PROTEIN-EXPORT MEMBRANE PROTEIN SEC"/>
    <property type="match status" value="1"/>
</dbReference>
<evidence type="ECO:0000256" key="6">
    <source>
        <dbReference type="ARBA" id="ARBA00022989"/>
    </source>
</evidence>
<comment type="caution">
    <text evidence="9">Lacks conserved residue(s) required for the propagation of feature annotation.</text>
</comment>
<evidence type="ECO:0000256" key="8">
    <source>
        <dbReference type="ARBA" id="ARBA00023136"/>
    </source>
</evidence>
<gene>
    <name evidence="9 11" type="primary">secD</name>
    <name evidence="11" type="ORF">GCM10023322_45110</name>
</gene>
<comment type="similarity">
    <text evidence="9">Belongs to the SecD/SecF family. SecD subfamily.</text>
</comment>
<keyword evidence="5 9" id="KW-0653">Protein transport</keyword>
<comment type="subcellular location">
    <subcellularLocation>
        <location evidence="1 9">Cell membrane</location>
        <topology evidence="1 9">Multi-pass membrane protein</topology>
    </subcellularLocation>
</comment>
<evidence type="ECO:0000256" key="7">
    <source>
        <dbReference type="ARBA" id="ARBA00023010"/>
    </source>
</evidence>
<dbReference type="InterPro" id="IPR048634">
    <property type="entry name" value="SecD_SecF_C"/>
</dbReference>
<dbReference type="InterPro" id="IPR048631">
    <property type="entry name" value="SecD_1st"/>
</dbReference>
<dbReference type="NCBIfam" id="TIGR00916">
    <property type="entry name" value="2A0604s01"/>
    <property type="match status" value="1"/>
</dbReference>
<dbReference type="InterPro" id="IPR005791">
    <property type="entry name" value="SecD"/>
</dbReference>
<feature type="transmembrane region" description="Helical" evidence="9">
    <location>
        <begin position="392"/>
        <end position="411"/>
    </location>
</feature>
<dbReference type="Gene3D" id="3.30.70.3220">
    <property type="match status" value="1"/>
</dbReference>
<evidence type="ECO:0000259" key="10">
    <source>
        <dbReference type="PROSITE" id="PS50156"/>
    </source>
</evidence>
<comment type="function">
    <text evidence="9">Part of the Sec protein translocase complex. Interacts with the SecYEG preprotein conducting channel. SecDF uses the proton motive force (PMF) to complete protein translocation after the ATP-dependent function of SecA.</text>
</comment>
<evidence type="ECO:0000256" key="5">
    <source>
        <dbReference type="ARBA" id="ARBA00022927"/>
    </source>
</evidence>
<name>A0ABP9S4G4_9ACTN</name>
<dbReference type="InterPro" id="IPR054384">
    <property type="entry name" value="SecDF_P1_head"/>
</dbReference>
<dbReference type="Gene3D" id="3.30.1360.200">
    <property type="match status" value="1"/>
</dbReference>
<comment type="subunit">
    <text evidence="9">Forms a complex with SecF. Part of the essential Sec protein translocation apparatus which comprises SecA, SecYEG and auxiliary proteins SecDF. Other proteins may also be involved.</text>
</comment>
<organism evidence="11 12">
    <name type="scientific">Rugosimonospora acidiphila</name>
    <dbReference type="NCBI Taxonomy" id="556531"/>
    <lineage>
        <taxon>Bacteria</taxon>
        <taxon>Bacillati</taxon>
        <taxon>Actinomycetota</taxon>
        <taxon>Actinomycetes</taxon>
        <taxon>Micromonosporales</taxon>
        <taxon>Micromonosporaceae</taxon>
        <taxon>Rugosimonospora</taxon>
    </lineage>
</organism>
<feature type="domain" description="SSD" evidence="10">
    <location>
        <begin position="389"/>
        <end position="520"/>
    </location>
</feature>
<dbReference type="InterPro" id="IPR055344">
    <property type="entry name" value="SecD_SecF_C_bact"/>
</dbReference>
<comment type="caution">
    <text evidence="11">The sequence shown here is derived from an EMBL/GenBank/DDBJ whole genome shotgun (WGS) entry which is preliminary data.</text>
</comment>
<dbReference type="PROSITE" id="PS50156">
    <property type="entry name" value="SSD"/>
    <property type="match status" value="1"/>
</dbReference>